<protein>
    <submittedName>
        <fullName evidence="1">Uncharacterized protein</fullName>
    </submittedName>
</protein>
<accession>N1VY75</accession>
<dbReference type="Proteomes" id="UP000012371">
    <property type="component" value="Unassembled WGS sequence"/>
</dbReference>
<reference evidence="1" key="1">
    <citation type="submission" date="2013-03" db="EMBL/GenBank/DDBJ databases">
        <authorList>
            <person name="Harkins D.M."/>
            <person name="Durkin A.S."/>
            <person name="Brinkac L.M."/>
            <person name="Haft D.H."/>
            <person name="Selengut J.D."/>
            <person name="Sanka R."/>
            <person name="DePew J."/>
            <person name="Purushe J."/>
            <person name="Hartskeerl R.A."/>
            <person name="Ahmed A."/>
            <person name="van der Linden H."/>
            <person name="Goris M.G.A."/>
            <person name="Vinetz J.M."/>
            <person name="Sutton G.G."/>
            <person name="Nierman W.C."/>
            <person name="Fouts D.E."/>
        </authorList>
    </citation>
    <scope>NUCLEOTIDE SEQUENCE [LARGE SCALE GENOMIC DNA]</scope>
    <source>
        <strain evidence="1">LT 11-33</strain>
    </source>
</reference>
<organism evidence="1 2">
    <name type="scientific">Leptospira terpstrae serovar Hualin str. LT 11-33 = ATCC 700639</name>
    <dbReference type="NCBI Taxonomy" id="1257025"/>
    <lineage>
        <taxon>Bacteria</taxon>
        <taxon>Pseudomonadati</taxon>
        <taxon>Spirochaetota</taxon>
        <taxon>Spirochaetia</taxon>
        <taxon>Leptospirales</taxon>
        <taxon>Leptospiraceae</taxon>
        <taxon>Leptospira</taxon>
    </lineage>
</organism>
<comment type="caution">
    <text evidence="1">The sequence shown here is derived from an EMBL/GenBank/DDBJ whole genome shotgun (WGS) entry which is preliminary data.</text>
</comment>
<dbReference type="RefSeq" id="WP_002973346.1">
    <property type="nucleotide sequence ID" value="NZ_AOGW02000009.1"/>
</dbReference>
<dbReference type="STRING" id="1257025.LEP1GSC203_3630"/>
<name>N1VY75_9LEPT</name>
<keyword evidence="2" id="KW-1185">Reference proteome</keyword>
<proteinExistence type="predicted"/>
<dbReference type="AlphaFoldDB" id="N1VY75"/>
<evidence type="ECO:0000313" key="2">
    <source>
        <dbReference type="Proteomes" id="UP000012371"/>
    </source>
</evidence>
<dbReference type="OrthoDB" id="326226at2"/>
<sequence length="328" mass="38136">MKISFILSLFSFFFFNCELMTIRSDHTYKVSQLKKSICWGGRFNVQYVESKNGGAGVGVEKGVNDAITQCENHLEDRIDITIERTEDDESLNYGSFVFSLFLVPLAESTGYQIKVVKKKFISYGTIVLSKNISPWYIFLIPNYFFGTSHEDLVFEEVFNHILEVEEQERLYAIEKNKPTIPLEKKFRNVFRECSYDLNECGRNESIQLRLKAAIPIEKKKNNHNSDLLELREKYNTKEKNFAHGCFCRRNPDPTLFRNCPVESDFDSICEVKYNCNQLKPGDHSCSANFGNQLAKLHKKLNENKSSDYYLKEKVKEQLAIMQLKLILN</sequence>
<dbReference type="EMBL" id="AOGW02000009">
    <property type="protein sequence ID" value="EMY62005.1"/>
    <property type="molecule type" value="Genomic_DNA"/>
</dbReference>
<gene>
    <name evidence="1" type="ORF">LEP1GSC203_3630</name>
</gene>
<evidence type="ECO:0000313" key="1">
    <source>
        <dbReference type="EMBL" id="EMY62005.1"/>
    </source>
</evidence>